<dbReference type="Gene3D" id="3.40.1180.10">
    <property type="entry name" value="Decaprenyl diphosphate synthase-like"/>
    <property type="match status" value="1"/>
</dbReference>
<dbReference type="InterPro" id="IPR018520">
    <property type="entry name" value="UPP_synth-like_CS"/>
</dbReference>
<dbReference type="InterPro" id="IPR036424">
    <property type="entry name" value="UPP_synth-like_sf"/>
</dbReference>
<dbReference type="EMBL" id="VDCV01000002">
    <property type="protein sequence ID" value="KAB5568270.1"/>
    <property type="molecule type" value="Genomic_DNA"/>
</dbReference>
<dbReference type="CDD" id="cd00475">
    <property type="entry name" value="Cis_IPPS"/>
    <property type="match status" value="1"/>
</dbReference>
<dbReference type="NCBIfam" id="TIGR00055">
    <property type="entry name" value="uppS"/>
    <property type="match status" value="1"/>
</dbReference>
<dbReference type="AlphaFoldDB" id="A0A5N5NL00"/>
<evidence type="ECO:0000256" key="3">
    <source>
        <dbReference type="RuleBase" id="RU363018"/>
    </source>
</evidence>
<accession>A0A5N5NL00</accession>
<proteinExistence type="inferred from homology"/>
<dbReference type="SUPFAM" id="SSF64005">
    <property type="entry name" value="Undecaprenyl diphosphate synthase"/>
    <property type="match status" value="1"/>
</dbReference>
<dbReference type="Proteomes" id="UP000326939">
    <property type="component" value="Chromosome 2"/>
</dbReference>
<evidence type="ECO:0000256" key="2">
    <source>
        <dbReference type="ARBA" id="ARBA00022679"/>
    </source>
</evidence>
<keyword evidence="5" id="KW-1185">Reference proteome</keyword>
<dbReference type="GO" id="GO:0045547">
    <property type="term" value="F:ditrans,polycis-polyprenyl diphosphate synthase [(2E,6E)-farnesyl diphosphate specific] activity"/>
    <property type="evidence" value="ECO:0007669"/>
    <property type="project" value="TreeGrafter"/>
</dbReference>
<dbReference type="PANTHER" id="PTHR10291:SF18">
    <property type="entry name" value="DEHYDRODOLICHYL DIPHOSPHATE SYNTHASE CPT3"/>
    <property type="match status" value="1"/>
</dbReference>
<dbReference type="PANTHER" id="PTHR10291">
    <property type="entry name" value="DEHYDRODOLICHYL DIPHOSPHATE SYNTHASE FAMILY MEMBER"/>
    <property type="match status" value="1"/>
</dbReference>
<dbReference type="Pfam" id="PF01255">
    <property type="entry name" value="Prenyltransf"/>
    <property type="match status" value="1"/>
</dbReference>
<comment type="caution">
    <text evidence="4">The sequence shown here is derived from an EMBL/GenBank/DDBJ whole genome shotgun (WGS) entry which is preliminary data.</text>
</comment>
<evidence type="ECO:0000256" key="1">
    <source>
        <dbReference type="ARBA" id="ARBA00005432"/>
    </source>
</evidence>
<name>A0A5N5NL00_9ROSI</name>
<dbReference type="PROSITE" id="PS01066">
    <property type="entry name" value="UPP_SYNTHASE"/>
    <property type="match status" value="1"/>
</dbReference>
<comment type="similarity">
    <text evidence="1 3">Belongs to the UPP synthase family.</text>
</comment>
<sequence>MKNAGIDKAIEILGKLVRFLRKSMIHIISVGPVPDHVAFIMDGNRRFARKHNLSEAAGYRIGLLALISCVKYCSELGVRYVTFYAFSIDNFKRRSDEIQPLMDLFLEYIEGLMKEGNIVSRYGIRVYFRGNLQLFSEPVRLAAENAMLATAHNSNLFMIVCLAYTSTDEIVHAVQESCEEKWGGAILLNENEKNEGGSFVKVTDIDKNMYMAIAPEPDILIRTSGDTRLSNFLLWQTTCTYLYFPSAFWPEIGFRHLLWAILNFQRHHQYLTKRKKQG</sequence>
<organism evidence="4 5">
    <name type="scientific">Salix brachista</name>
    <dbReference type="NCBI Taxonomy" id="2182728"/>
    <lineage>
        <taxon>Eukaryota</taxon>
        <taxon>Viridiplantae</taxon>
        <taxon>Streptophyta</taxon>
        <taxon>Embryophyta</taxon>
        <taxon>Tracheophyta</taxon>
        <taxon>Spermatophyta</taxon>
        <taxon>Magnoliopsida</taxon>
        <taxon>eudicotyledons</taxon>
        <taxon>Gunneridae</taxon>
        <taxon>Pentapetalae</taxon>
        <taxon>rosids</taxon>
        <taxon>fabids</taxon>
        <taxon>Malpighiales</taxon>
        <taxon>Salicaceae</taxon>
        <taxon>Saliceae</taxon>
        <taxon>Salix</taxon>
    </lineage>
</organism>
<dbReference type="InterPro" id="IPR001441">
    <property type="entry name" value="UPP_synth-like"/>
</dbReference>
<protein>
    <recommendedName>
        <fullName evidence="3">Alkyl transferase</fullName>
        <ecNumber evidence="3">2.5.1.-</ecNumber>
    </recommendedName>
</protein>
<reference evidence="5" key="1">
    <citation type="journal article" date="2019" name="Gigascience">
        <title>De novo genome assembly of the endangered Acer yangbiense, a plant species with extremely small populations endemic to Yunnan Province, China.</title>
        <authorList>
            <person name="Yang J."/>
            <person name="Wariss H.M."/>
            <person name="Tao L."/>
            <person name="Zhang R."/>
            <person name="Yun Q."/>
            <person name="Hollingsworth P."/>
            <person name="Dao Z."/>
            <person name="Luo G."/>
            <person name="Guo H."/>
            <person name="Ma Y."/>
            <person name="Sun W."/>
        </authorList>
    </citation>
    <scope>NUCLEOTIDE SEQUENCE [LARGE SCALE GENOMIC DNA]</scope>
    <source>
        <strain evidence="5">cv. br00</strain>
    </source>
</reference>
<evidence type="ECO:0000313" key="5">
    <source>
        <dbReference type="Proteomes" id="UP000326939"/>
    </source>
</evidence>
<dbReference type="GO" id="GO:0005783">
    <property type="term" value="C:endoplasmic reticulum"/>
    <property type="evidence" value="ECO:0007669"/>
    <property type="project" value="TreeGrafter"/>
</dbReference>
<dbReference type="GO" id="GO:0016094">
    <property type="term" value="P:polyprenol biosynthetic process"/>
    <property type="evidence" value="ECO:0007669"/>
    <property type="project" value="TreeGrafter"/>
</dbReference>
<dbReference type="EC" id="2.5.1.-" evidence="3"/>
<gene>
    <name evidence="4" type="ORF">DKX38_002063</name>
</gene>
<keyword evidence="2 3" id="KW-0808">Transferase</keyword>
<evidence type="ECO:0000313" key="4">
    <source>
        <dbReference type="EMBL" id="KAB5568270.1"/>
    </source>
</evidence>
<dbReference type="HAMAP" id="MF_01139">
    <property type="entry name" value="ISPT"/>
    <property type="match status" value="1"/>
</dbReference>